<dbReference type="Proteomes" id="UP001162541">
    <property type="component" value="Chromosome 4"/>
</dbReference>
<sequence length="141" mass="15801">MSRIVVKKPLKRIAVRSACKGKLNFKLVLSRLLQFSEYNFDVLIPRYSQKDILKTIHVLCIVFLFPLCSVRSKASRSVSSLRDYSSQRHAGICNSETKSTERNLTLACLMHAGPPFPARCPNISPLVQAVRLLRRASSSPG</sequence>
<evidence type="ECO:0000313" key="1">
    <source>
        <dbReference type="EMBL" id="BBN08188.1"/>
    </source>
</evidence>
<gene>
    <name evidence="1" type="ORF">Mp_4g09570</name>
</gene>
<dbReference type="AlphaFoldDB" id="A0AAF6B854"/>
<protein>
    <submittedName>
        <fullName evidence="1">Uncharacterized protein</fullName>
    </submittedName>
</protein>
<reference evidence="2" key="1">
    <citation type="journal article" date="2020" name="Curr. Biol.">
        <title>Chromatin organization in early land plants reveals an ancestral association between H3K27me3, transposons, and constitutive heterochromatin.</title>
        <authorList>
            <person name="Montgomery S.A."/>
            <person name="Tanizawa Y."/>
            <person name="Galik B."/>
            <person name="Wang N."/>
            <person name="Ito T."/>
            <person name="Mochizuki T."/>
            <person name="Akimcheva S."/>
            <person name="Bowman J.L."/>
            <person name="Cognat V."/>
            <person name="Marechal-Drouard L."/>
            <person name="Ekker H."/>
            <person name="Hong S.F."/>
            <person name="Kohchi T."/>
            <person name="Lin S.S."/>
            <person name="Liu L.D."/>
            <person name="Nakamura Y."/>
            <person name="Valeeva L.R."/>
            <person name="Shakirov E.V."/>
            <person name="Shippen D.E."/>
            <person name="Wei W.L."/>
            <person name="Yagura M."/>
            <person name="Yamaoka S."/>
            <person name="Yamato K.T."/>
            <person name="Liu C."/>
            <person name="Berger F."/>
        </authorList>
    </citation>
    <scope>NUCLEOTIDE SEQUENCE [LARGE SCALE GENOMIC DNA]</scope>
    <source>
        <strain evidence="2">Tak-1</strain>
    </source>
</reference>
<accession>A0AAF6B854</accession>
<evidence type="ECO:0000313" key="2">
    <source>
        <dbReference type="Proteomes" id="UP001162541"/>
    </source>
</evidence>
<dbReference type="EMBL" id="AP019869">
    <property type="protein sequence ID" value="BBN08188.1"/>
    <property type="molecule type" value="Genomic_DNA"/>
</dbReference>
<proteinExistence type="predicted"/>
<organism evidence="1 2">
    <name type="scientific">Marchantia polymorpha subsp. ruderalis</name>
    <dbReference type="NCBI Taxonomy" id="1480154"/>
    <lineage>
        <taxon>Eukaryota</taxon>
        <taxon>Viridiplantae</taxon>
        <taxon>Streptophyta</taxon>
        <taxon>Embryophyta</taxon>
        <taxon>Marchantiophyta</taxon>
        <taxon>Marchantiopsida</taxon>
        <taxon>Marchantiidae</taxon>
        <taxon>Marchantiales</taxon>
        <taxon>Marchantiaceae</taxon>
        <taxon>Marchantia</taxon>
    </lineage>
</organism>
<name>A0AAF6B854_MARPO</name>